<dbReference type="InterPro" id="IPR004610">
    <property type="entry name" value="RecJ"/>
</dbReference>
<protein>
    <recommendedName>
        <fullName evidence="2">Single-stranded-DNA-specific exonuclease RecJ</fullName>
    </recommendedName>
</protein>
<dbReference type="Gene3D" id="3.10.310.30">
    <property type="match status" value="1"/>
</dbReference>
<dbReference type="NCBIfam" id="TIGR00644">
    <property type="entry name" value="recJ"/>
    <property type="match status" value="1"/>
</dbReference>
<keyword evidence="5 9" id="KW-0269">Exonuclease</keyword>
<dbReference type="AlphaFoldDB" id="A0A7C1NBB9"/>
<dbReference type="InterPro" id="IPR051673">
    <property type="entry name" value="SSDNA_exonuclease_RecJ"/>
</dbReference>
<evidence type="ECO:0000259" key="8">
    <source>
        <dbReference type="Pfam" id="PF17768"/>
    </source>
</evidence>
<dbReference type="Pfam" id="PF02272">
    <property type="entry name" value="DHHA1"/>
    <property type="match status" value="1"/>
</dbReference>
<comment type="caution">
    <text evidence="9">The sequence shown here is derived from an EMBL/GenBank/DDBJ whole genome shotgun (WGS) entry which is preliminary data.</text>
</comment>
<accession>A0A7C1NBB9</accession>
<feature type="domain" description="DHHA1" evidence="7">
    <location>
        <begin position="352"/>
        <end position="445"/>
    </location>
</feature>
<evidence type="ECO:0000313" key="9">
    <source>
        <dbReference type="EMBL" id="HEA86455.1"/>
    </source>
</evidence>
<dbReference type="Pfam" id="PF01368">
    <property type="entry name" value="DHH"/>
    <property type="match status" value="1"/>
</dbReference>
<evidence type="ECO:0000313" key="10">
    <source>
        <dbReference type="EMBL" id="HFJ54029.1"/>
    </source>
</evidence>
<keyword evidence="3" id="KW-0540">Nuclease</keyword>
<dbReference type="EMBL" id="DSLG01000002">
    <property type="protein sequence ID" value="HEA86455.1"/>
    <property type="molecule type" value="Genomic_DNA"/>
</dbReference>
<keyword evidence="4" id="KW-0378">Hydrolase</keyword>
<dbReference type="InterPro" id="IPR003156">
    <property type="entry name" value="DHHA1_dom"/>
</dbReference>
<evidence type="ECO:0000256" key="1">
    <source>
        <dbReference type="ARBA" id="ARBA00005915"/>
    </source>
</evidence>
<dbReference type="SUPFAM" id="SSF64182">
    <property type="entry name" value="DHH phosphoesterases"/>
    <property type="match status" value="1"/>
</dbReference>
<dbReference type="EMBL" id="DSTU01000006">
    <property type="protein sequence ID" value="HFJ54029.1"/>
    <property type="molecule type" value="Genomic_DNA"/>
</dbReference>
<feature type="domain" description="RecJ OB" evidence="8">
    <location>
        <begin position="459"/>
        <end position="568"/>
    </location>
</feature>
<dbReference type="GO" id="GO:0006281">
    <property type="term" value="P:DNA repair"/>
    <property type="evidence" value="ECO:0007669"/>
    <property type="project" value="InterPro"/>
</dbReference>
<dbReference type="GO" id="GO:0006310">
    <property type="term" value="P:DNA recombination"/>
    <property type="evidence" value="ECO:0007669"/>
    <property type="project" value="InterPro"/>
</dbReference>
<dbReference type="InterPro" id="IPR038763">
    <property type="entry name" value="DHH_sf"/>
</dbReference>
<dbReference type="InterPro" id="IPR001667">
    <property type="entry name" value="DDH_dom"/>
</dbReference>
<sequence>MSAIFPNHQWQLPVTEEEKIKELVRTTNLPPIIIQLLYHRGCRTAEECREFINPSAARLHRPDTLPDINLATERIISAIENQEAILVYGDYDVDGICGTAILVSTLKKLGGVVTYYLPHRQNEGYGISRAGIEHAIRHGIKLIITTDCGSSDIENLQLARDAGIDVIVTDHHEPNTASLPALAFVNPKRQGSDYPFRELSGAGVAFKLAWQLLASLKSPKEELIALLDLVGMATIADVVPLVGENRIIARLGLLALSKTNRPGIKALLTTSRLYSRKLSTRDIAFVIAPRINAAGRVSHAQLALELLLTEDDDTAINLAYQLEEFNRVRQRLEDIIFTEARRLIIDGAKQEQRVLVLARPGWNEGVIGIVASKLTEEFWRPCILISLNGEIGKGSGRSISGFNLYEALEKTKDHLISFGGHCYAAGIKIKRDLIPLFENAINQYASLLPESTFQPTLKIDAIANLDDITPELLQHLAQLQPFGPDNPEPVFASTGLEIVGYPQRIGKNKDHLKFKVRSGNTVVSVIAWNRSRDILNLRIGQPGYLDICYTLANGTFNCNNRVQLKLLDLRTAGNNNLSDLSC</sequence>
<name>A0A7C1NBB9_UNCW3</name>
<proteinExistence type="inferred from homology"/>
<dbReference type="GO" id="GO:0008409">
    <property type="term" value="F:5'-3' exonuclease activity"/>
    <property type="evidence" value="ECO:0007669"/>
    <property type="project" value="InterPro"/>
</dbReference>
<reference evidence="9" key="1">
    <citation type="journal article" date="2020" name="mSystems">
        <title>Genome- and Community-Level Interaction Insights into Carbon Utilization and Element Cycling Functions of Hydrothermarchaeota in Hydrothermal Sediment.</title>
        <authorList>
            <person name="Zhou Z."/>
            <person name="Liu Y."/>
            <person name="Xu W."/>
            <person name="Pan J."/>
            <person name="Luo Z.H."/>
            <person name="Li M."/>
        </authorList>
    </citation>
    <scope>NUCLEOTIDE SEQUENCE [LARGE SCALE GENOMIC DNA]</scope>
    <source>
        <strain evidence="9">SpSt-265</strain>
        <strain evidence="10">SpSt-465</strain>
    </source>
</reference>
<evidence type="ECO:0000256" key="4">
    <source>
        <dbReference type="ARBA" id="ARBA00022801"/>
    </source>
</evidence>
<evidence type="ECO:0000256" key="2">
    <source>
        <dbReference type="ARBA" id="ARBA00019841"/>
    </source>
</evidence>
<evidence type="ECO:0000256" key="3">
    <source>
        <dbReference type="ARBA" id="ARBA00022722"/>
    </source>
</evidence>
<organism evidence="9">
    <name type="scientific">candidate division WOR-3 bacterium</name>
    <dbReference type="NCBI Taxonomy" id="2052148"/>
    <lineage>
        <taxon>Bacteria</taxon>
        <taxon>Bacteria division WOR-3</taxon>
    </lineage>
</organism>
<dbReference type="PANTHER" id="PTHR30255:SF2">
    <property type="entry name" value="SINGLE-STRANDED-DNA-SPECIFIC EXONUCLEASE RECJ"/>
    <property type="match status" value="1"/>
</dbReference>
<feature type="domain" description="DDH" evidence="6">
    <location>
        <begin position="85"/>
        <end position="231"/>
    </location>
</feature>
<evidence type="ECO:0000259" key="6">
    <source>
        <dbReference type="Pfam" id="PF01368"/>
    </source>
</evidence>
<evidence type="ECO:0000259" key="7">
    <source>
        <dbReference type="Pfam" id="PF02272"/>
    </source>
</evidence>
<gene>
    <name evidence="9" type="primary">recJ</name>
    <name evidence="9" type="ORF">ENP94_00405</name>
    <name evidence="10" type="ORF">ENS16_04990</name>
</gene>
<dbReference type="Gene3D" id="3.90.1640.30">
    <property type="match status" value="1"/>
</dbReference>
<dbReference type="Pfam" id="PF17768">
    <property type="entry name" value="RecJ_OB"/>
    <property type="match status" value="1"/>
</dbReference>
<dbReference type="PANTHER" id="PTHR30255">
    <property type="entry name" value="SINGLE-STRANDED-DNA-SPECIFIC EXONUCLEASE RECJ"/>
    <property type="match status" value="1"/>
</dbReference>
<comment type="similarity">
    <text evidence="1">Belongs to the RecJ family.</text>
</comment>
<dbReference type="InterPro" id="IPR041122">
    <property type="entry name" value="RecJ_OB"/>
</dbReference>
<dbReference type="GO" id="GO:0003676">
    <property type="term" value="F:nucleic acid binding"/>
    <property type="evidence" value="ECO:0007669"/>
    <property type="project" value="InterPro"/>
</dbReference>
<evidence type="ECO:0000256" key="5">
    <source>
        <dbReference type="ARBA" id="ARBA00022839"/>
    </source>
</evidence>